<dbReference type="RefSeq" id="WP_005974206.1">
    <property type="nucleotide sequence ID" value="NZ_JQHP01000017.1"/>
</dbReference>
<dbReference type="EMBL" id="JQHP01000017">
    <property type="protein sequence ID" value="KFX02572.1"/>
    <property type="molecule type" value="Genomic_DNA"/>
</dbReference>
<keyword evidence="5" id="KW-1185">Reference proteome</keyword>
<dbReference type="EMBL" id="JQOH01000015">
    <property type="protein sequence ID" value="KGA26521.1"/>
    <property type="molecule type" value="Genomic_DNA"/>
</dbReference>
<evidence type="ECO:0000313" key="3">
    <source>
        <dbReference type="EMBL" id="KGA26521.1"/>
    </source>
</evidence>
<evidence type="ECO:0000313" key="5">
    <source>
        <dbReference type="Proteomes" id="UP000029436"/>
    </source>
</evidence>
<dbReference type="AlphaFoldDB" id="A0AAW3EBE5"/>
<dbReference type="Proteomes" id="UP000029257">
    <property type="component" value="Unassembled WGS sequence"/>
</dbReference>
<accession>A0AAW3EBE5</accession>
<reference evidence="4 5" key="1">
    <citation type="submission" date="2014-08" db="EMBL/GenBank/DDBJ databases">
        <title>Genome sequences of NCPPB Pectobacterium isolates.</title>
        <authorList>
            <person name="Glover R.H."/>
            <person name="Sapp M."/>
            <person name="Elphinstone J."/>
        </authorList>
    </citation>
    <scope>NUCLEOTIDE SEQUENCE [LARGE SCALE GENOMIC DNA]</scope>
    <source>
        <strain evidence="2 4">NCPPB 3701</strain>
        <strain evidence="3 5">NCPPB3702</strain>
    </source>
</reference>
<sequence length="129" mass="15222">MITKNEILYFITLQDKLIKAFFIAYPDIRDFELLLDFPKKGHVLVNGDEWRFIKHGRGIKFLIEDLQSVRVVDVNSDIKNTKLIDTWRLSQYFSLCNDCEVKTLLDEMVISGVLQKASKNKYELQSRKY</sequence>
<feature type="domain" description="DUF6896" evidence="1">
    <location>
        <begin position="6"/>
        <end position="119"/>
    </location>
</feature>
<evidence type="ECO:0000313" key="4">
    <source>
        <dbReference type="Proteomes" id="UP000029257"/>
    </source>
</evidence>
<dbReference type="Proteomes" id="UP000029436">
    <property type="component" value="Unassembled WGS sequence"/>
</dbReference>
<name>A0AAW3EBE5_9GAMM</name>
<proteinExistence type="predicted"/>
<dbReference type="InterPro" id="IPR054191">
    <property type="entry name" value="DUF6896"/>
</dbReference>
<gene>
    <name evidence="2" type="ORF">JV38_21870</name>
    <name evidence="3" type="ORF">KU73_21240</name>
</gene>
<protein>
    <recommendedName>
        <fullName evidence="1">DUF6896 domain-containing protein</fullName>
    </recommendedName>
</protein>
<evidence type="ECO:0000259" key="1">
    <source>
        <dbReference type="Pfam" id="PF21837"/>
    </source>
</evidence>
<evidence type="ECO:0000313" key="2">
    <source>
        <dbReference type="EMBL" id="KFX02572.1"/>
    </source>
</evidence>
<comment type="caution">
    <text evidence="2">The sequence shown here is derived from an EMBL/GenBank/DDBJ whole genome shotgun (WGS) entry which is preliminary data.</text>
</comment>
<dbReference type="Pfam" id="PF21837">
    <property type="entry name" value="DUF6896"/>
    <property type="match status" value="1"/>
</dbReference>
<organism evidence="2 4">
    <name type="scientific">Pectobacterium wasabiae</name>
    <dbReference type="NCBI Taxonomy" id="55208"/>
    <lineage>
        <taxon>Bacteria</taxon>
        <taxon>Pseudomonadati</taxon>
        <taxon>Pseudomonadota</taxon>
        <taxon>Gammaproteobacteria</taxon>
        <taxon>Enterobacterales</taxon>
        <taxon>Pectobacteriaceae</taxon>
        <taxon>Pectobacterium</taxon>
    </lineage>
</organism>